<evidence type="ECO:0000259" key="2">
    <source>
        <dbReference type="Pfam" id="PF14258"/>
    </source>
</evidence>
<feature type="transmembrane region" description="Helical" evidence="1">
    <location>
        <begin position="22"/>
        <end position="40"/>
    </location>
</feature>
<dbReference type="EMBL" id="ATFQ01000003">
    <property type="protein sequence ID" value="EPQ25332.1"/>
    <property type="molecule type" value="Genomic_DNA"/>
</dbReference>
<sequence length="384" mass="42185">MGGRTVTTGTATSPRLRDRWRTLAWALAALVAIVITGLILSKPPRPEGYLDPDAVTQRGGHALAQLLRDHGVTVTRATTIGEVRAAMRPDSQLMVLDNGYLSDNILDSLAALPGDRLMLAPYSDTRERLAAQVRIRSYQNDELVEPGCDLREARQAGAIQTYLGPEYTFTNPGPGRISCYGGTLLRYRDGDRTITVLGDDTLLSNKQLDKQGNAALAMNLAGRSAHLVWYVPERPKVGASAKPKSMGDLIPDQVNMAIWQLCIVVLLLAIWRGRRLGPVVAEKLPVIVRASETTEGRGRLYRSRRARDLASESLREAARYRIVRRLGLPVDGAPQVVTATIAQRIGRDPTEVHHVLFGPVPSDDQQLATLTQQLDVLERQVRES</sequence>
<gene>
    <name evidence="3" type="ORF">J108_01820</name>
</gene>
<accession>A0A829I0L1</accession>
<protein>
    <recommendedName>
        <fullName evidence="2">DUF4350 domain-containing protein</fullName>
    </recommendedName>
</protein>
<keyword evidence="1" id="KW-0472">Membrane</keyword>
<evidence type="ECO:0000313" key="4">
    <source>
        <dbReference type="Proteomes" id="UP000014969"/>
    </source>
</evidence>
<proteinExistence type="predicted"/>
<keyword evidence="1" id="KW-0812">Transmembrane</keyword>
<feature type="domain" description="DUF4350" evidence="2">
    <location>
        <begin position="56"/>
        <end position="220"/>
    </location>
</feature>
<evidence type="ECO:0000313" key="3">
    <source>
        <dbReference type="EMBL" id="EPQ25332.1"/>
    </source>
</evidence>
<comment type="caution">
    <text evidence="3">The sequence shown here is derived from an EMBL/GenBank/DDBJ whole genome shotgun (WGS) entry which is preliminary data.</text>
</comment>
<organism evidence="3 4">
    <name type="scientific">Mycobacteroides abscessus subsp. bolletii CRM-0020</name>
    <dbReference type="NCBI Taxonomy" id="1306401"/>
    <lineage>
        <taxon>Bacteria</taxon>
        <taxon>Bacillati</taxon>
        <taxon>Actinomycetota</taxon>
        <taxon>Actinomycetes</taxon>
        <taxon>Mycobacteriales</taxon>
        <taxon>Mycobacteriaceae</taxon>
        <taxon>Mycobacteroides</taxon>
        <taxon>Mycobacteroides abscessus</taxon>
    </lineage>
</organism>
<name>A0A829I0L1_9MYCO</name>
<dbReference type="AlphaFoldDB" id="A0A829I0L1"/>
<keyword evidence="1" id="KW-1133">Transmembrane helix</keyword>
<dbReference type="InterPro" id="IPR025646">
    <property type="entry name" value="DUF4350"/>
</dbReference>
<dbReference type="Proteomes" id="UP000014969">
    <property type="component" value="Unassembled WGS sequence"/>
</dbReference>
<dbReference type="Pfam" id="PF14258">
    <property type="entry name" value="DUF4350"/>
    <property type="match status" value="1"/>
</dbReference>
<evidence type="ECO:0000256" key="1">
    <source>
        <dbReference type="SAM" id="Phobius"/>
    </source>
</evidence>
<reference evidence="3 4" key="1">
    <citation type="journal article" date="2013" name="Genome Announc.">
        <title>Genome Sequence of an Epidemic Isolate of Mycobacterium abscessus subsp. bolletii from Rio de Janeiro, Brazil.</title>
        <authorList>
            <person name="Davidson R.M."/>
            <person name="Reynolds P.R."/>
            <person name="Farias-Hesson E."/>
            <person name="Duarte R.S."/>
            <person name="Jackson M."/>
            <person name="Strong M."/>
        </authorList>
    </citation>
    <scope>NUCLEOTIDE SEQUENCE [LARGE SCALE GENOMIC DNA]</scope>
    <source>
        <strain evidence="3 4">CRM-0020</strain>
    </source>
</reference>